<name>A0A1Y4QYT4_9ENTE</name>
<sequence>MIQILKDSMIHFNQIKEVKKLPFGKLISYLLLLSLVMALPLATQVKEVFHSIKQDSLTIVSHLPDFSIKNGELQLHNENEKGFIYQTDTVIFTFDPEAKRTKKEITNDRLGNFISAGLTKDELLIGFPSTELTSNLLGSNKLAISYNNPILDGITSQKIKQEVKNSQFPIWMYGLIILLVLYPAFVNLAINIFTVALIGNIYSHMIRCKNGFLDNLKMMIACASLPVLLSLIISFIYPAFDTGLFITLGSFFIFTQALKDETKMKLK</sequence>
<feature type="transmembrane region" description="Helical" evidence="1">
    <location>
        <begin position="170"/>
        <end position="198"/>
    </location>
</feature>
<accession>A0A1Y4QYT4</accession>
<feature type="transmembrane region" description="Helical" evidence="1">
    <location>
        <begin position="21"/>
        <end position="42"/>
    </location>
</feature>
<dbReference type="EMBL" id="NFLC01000024">
    <property type="protein sequence ID" value="OUQ09413.1"/>
    <property type="molecule type" value="Genomic_DNA"/>
</dbReference>
<dbReference type="RefSeq" id="WP_087215882.1">
    <property type="nucleotide sequence ID" value="NZ_NFLC01000024.1"/>
</dbReference>
<gene>
    <name evidence="2" type="ORF">B5E88_10240</name>
</gene>
<protein>
    <recommendedName>
        <fullName evidence="4">DUF1189 domain-containing protein</fullName>
    </recommendedName>
</protein>
<organism evidence="2 3">
    <name type="scientific">Enterococcus cecorum</name>
    <dbReference type="NCBI Taxonomy" id="44008"/>
    <lineage>
        <taxon>Bacteria</taxon>
        <taxon>Bacillati</taxon>
        <taxon>Bacillota</taxon>
        <taxon>Bacilli</taxon>
        <taxon>Lactobacillales</taxon>
        <taxon>Enterococcaceae</taxon>
        <taxon>Enterococcus</taxon>
    </lineage>
</organism>
<dbReference type="AlphaFoldDB" id="A0A1Y4QYT4"/>
<evidence type="ECO:0000256" key="1">
    <source>
        <dbReference type="SAM" id="Phobius"/>
    </source>
</evidence>
<dbReference type="InterPro" id="IPR009574">
    <property type="entry name" value="DUF1189"/>
</dbReference>
<keyword evidence="1" id="KW-0812">Transmembrane</keyword>
<reference evidence="3" key="1">
    <citation type="submission" date="2017-04" db="EMBL/GenBank/DDBJ databases">
        <title>Function of individual gut microbiota members based on whole genome sequencing of pure cultures obtained from chicken caecum.</title>
        <authorList>
            <person name="Medvecky M."/>
            <person name="Cejkova D."/>
            <person name="Polansky O."/>
            <person name="Karasova D."/>
            <person name="Kubasova T."/>
            <person name="Cizek A."/>
            <person name="Rychlik I."/>
        </authorList>
    </citation>
    <scope>NUCLEOTIDE SEQUENCE [LARGE SCALE GENOMIC DNA]</scope>
    <source>
        <strain evidence="3">An144</strain>
    </source>
</reference>
<evidence type="ECO:0000313" key="3">
    <source>
        <dbReference type="Proteomes" id="UP000196074"/>
    </source>
</evidence>
<keyword evidence="1" id="KW-1133">Transmembrane helix</keyword>
<dbReference type="Proteomes" id="UP000196074">
    <property type="component" value="Unassembled WGS sequence"/>
</dbReference>
<evidence type="ECO:0008006" key="4">
    <source>
        <dbReference type="Google" id="ProtNLM"/>
    </source>
</evidence>
<comment type="caution">
    <text evidence="2">The sequence shown here is derived from an EMBL/GenBank/DDBJ whole genome shotgun (WGS) entry which is preliminary data.</text>
</comment>
<keyword evidence="1" id="KW-0472">Membrane</keyword>
<feature type="transmembrane region" description="Helical" evidence="1">
    <location>
        <begin position="218"/>
        <end position="236"/>
    </location>
</feature>
<proteinExistence type="predicted"/>
<dbReference type="Pfam" id="PF06691">
    <property type="entry name" value="DUF1189"/>
    <property type="match status" value="1"/>
</dbReference>
<evidence type="ECO:0000313" key="2">
    <source>
        <dbReference type="EMBL" id="OUQ09413.1"/>
    </source>
</evidence>